<organism evidence="1 2">
    <name type="scientific">Kitasatospora cheerisanensis KCTC 2395</name>
    <dbReference type="NCBI Taxonomy" id="1348663"/>
    <lineage>
        <taxon>Bacteria</taxon>
        <taxon>Bacillati</taxon>
        <taxon>Actinomycetota</taxon>
        <taxon>Actinomycetes</taxon>
        <taxon>Kitasatosporales</taxon>
        <taxon>Streptomycetaceae</taxon>
        <taxon>Kitasatospora</taxon>
    </lineage>
</organism>
<keyword evidence="2" id="KW-1185">Reference proteome</keyword>
<sequence>MTQYSLRLHELRTDKLLGYLPISGVTYDDYIGKSGSLSGTIPAPNATMAATVQNILQEGRTLVDLLRGGQVVWSGIVWTATPTADERDTYTCPIQAATIESYYRDHLQLRDADLTYTSIDQLAIARALIGYAATRTGGDLGIEMDTSQTSGVLRDRTYSRYDQPYVGRMLDDLAAVDGGFEWRITRYQDAAGARHRVLRLGYPRISIGTTDLPLKKPGLLSAHSIPRDATAMATCWQSRGSSSNSNQAAATVPLLSTTLTDTAAIAAGWPLLDGSSDYPTVTDPATLSAHAQADLARFSRPVAIPQISVLTGSISQPELGSYIRVSIRDAWYPTGYNARYRVIGLRCTPAERGRPDMTQLFLEAA</sequence>
<dbReference type="RefSeq" id="WP_035864683.1">
    <property type="nucleotide sequence ID" value="NZ_KK853997.1"/>
</dbReference>
<dbReference type="EMBL" id="JNBY01000093">
    <property type="protein sequence ID" value="KDN84370.1"/>
    <property type="molecule type" value="Genomic_DNA"/>
</dbReference>
<proteinExistence type="predicted"/>
<evidence type="ECO:0000313" key="2">
    <source>
        <dbReference type="Proteomes" id="UP000027178"/>
    </source>
</evidence>
<accession>A0A066Z2H1</accession>
<dbReference type="Proteomes" id="UP000027178">
    <property type="component" value="Unassembled WGS sequence"/>
</dbReference>
<dbReference type="OrthoDB" id="3515845at2"/>
<dbReference type="eggNOG" id="ENOG5033I0S">
    <property type="taxonomic scope" value="Bacteria"/>
</dbReference>
<gene>
    <name evidence="1" type="ORF">KCH_41610</name>
</gene>
<protein>
    <submittedName>
        <fullName evidence="1">Uncharacterized protein</fullName>
    </submittedName>
</protein>
<dbReference type="AlphaFoldDB" id="A0A066Z2H1"/>
<dbReference type="HOGENOM" id="CLU_739481_0_0_11"/>
<evidence type="ECO:0000313" key="1">
    <source>
        <dbReference type="EMBL" id="KDN84370.1"/>
    </source>
</evidence>
<name>A0A066Z2H1_9ACTN</name>
<reference evidence="1 2" key="1">
    <citation type="submission" date="2014-05" db="EMBL/GenBank/DDBJ databases">
        <title>Draft Genome Sequence of Kitasatospora cheerisanensis KCTC 2395.</title>
        <authorList>
            <person name="Nam D.H."/>
        </authorList>
    </citation>
    <scope>NUCLEOTIDE SEQUENCE [LARGE SCALE GENOMIC DNA]</scope>
    <source>
        <strain evidence="1 2">KCTC 2395</strain>
    </source>
</reference>
<dbReference type="PATRIC" id="fig|1348663.4.peg.4012"/>
<comment type="caution">
    <text evidence="1">The sequence shown here is derived from an EMBL/GenBank/DDBJ whole genome shotgun (WGS) entry which is preliminary data.</text>
</comment>